<dbReference type="EMBL" id="QDKH01000008">
    <property type="protein sequence ID" value="PWC16710.1"/>
    <property type="molecule type" value="Genomic_DNA"/>
</dbReference>
<dbReference type="Proteomes" id="UP000296159">
    <property type="component" value="Unassembled WGS sequence"/>
</dbReference>
<feature type="chain" id="PRO_5015458413" evidence="3">
    <location>
        <begin position="32"/>
        <end position="317"/>
    </location>
</feature>
<dbReference type="CDD" id="cd13530">
    <property type="entry name" value="PBP2_peptides_like"/>
    <property type="match status" value="1"/>
</dbReference>
<keyword evidence="6" id="KW-1185">Reference proteome</keyword>
<comment type="caution">
    <text evidence="5">The sequence shown here is derived from an EMBL/GenBank/DDBJ whole genome shotgun (WGS) entry which is preliminary data.</text>
</comment>
<comment type="similarity">
    <text evidence="1">Belongs to the bacterial solute-binding protein 3 family.</text>
</comment>
<reference evidence="5 6" key="1">
    <citation type="submission" date="2018-04" db="EMBL/GenBank/DDBJ databases">
        <title>Brenneria corticis sp.nov.</title>
        <authorList>
            <person name="Li Y."/>
        </authorList>
    </citation>
    <scope>NUCLEOTIDE SEQUENCE [LARGE SCALE GENOMIC DNA]</scope>
    <source>
        <strain evidence="5 6">CFCC 11842</strain>
    </source>
</reference>
<dbReference type="PANTHER" id="PTHR35936:SF17">
    <property type="entry name" value="ARGININE-BINDING EXTRACELLULAR PROTEIN ARTP"/>
    <property type="match status" value="1"/>
</dbReference>
<gene>
    <name evidence="5" type="ORF">DDT56_08170</name>
</gene>
<dbReference type="Gene3D" id="3.40.190.10">
    <property type="entry name" value="Periplasmic binding protein-like II"/>
    <property type="match status" value="2"/>
</dbReference>
<evidence type="ECO:0000256" key="3">
    <source>
        <dbReference type="SAM" id="SignalP"/>
    </source>
</evidence>
<keyword evidence="2 3" id="KW-0732">Signal</keyword>
<evidence type="ECO:0000256" key="1">
    <source>
        <dbReference type="ARBA" id="ARBA00010333"/>
    </source>
</evidence>
<dbReference type="InterPro" id="IPR001638">
    <property type="entry name" value="Solute-binding_3/MltF_N"/>
</dbReference>
<dbReference type="PANTHER" id="PTHR35936">
    <property type="entry name" value="MEMBRANE-BOUND LYTIC MUREIN TRANSGLYCOSYLASE F"/>
    <property type="match status" value="1"/>
</dbReference>
<feature type="domain" description="Solute-binding protein family 3/N-terminal" evidence="4">
    <location>
        <begin position="49"/>
        <end position="278"/>
    </location>
</feature>
<proteinExistence type="inferred from homology"/>
<dbReference type="PROSITE" id="PS51318">
    <property type="entry name" value="TAT"/>
    <property type="match status" value="1"/>
</dbReference>
<evidence type="ECO:0000256" key="2">
    <source>
        <dbReference type="ARBA" id="ARBA00022729"/>
    </source>
</evidence>
<evidence type="ECO:0000259" key="4">
    <source>
        <dbReference type="SMART" id="SM00062"/>
    </source>
</evidence>
<name>A0A2U1U4X7_9GAMM</name>
<sequence length="317" mass="33971">MLHNHILRRNLLKAGLVGALMISIGSVSTFAAASPEQNAPALKTIEPGYLTVAILGELPASGIDNNRITGTDGEIISLIADKLGLKVKPVLASNAGVIEAVRSGRADVMLGNMRWTAKRADVIALSNPAYFISYGVITQKDRELPPLINISDLSGKRTGTLTGASSTAELKKIPNVAAVNFYDNSEAAIRDLTSGRLDFAVLDPTLIAFQAKRNPALNLKHVVFKPDADFAYLTGRSQVVFGVSYDNPDLLDAINAGLKWVGATGQSKKIFSKYGLDDPDYFKPLDVDNRIGVDRDANGAVIGKGAHATKDFSRYFE</sequence>
<dbReference type="SUPFAM" id="SSF53850">
    <property type="entry name" value="Periplasmic binding protein-like II"/>
    <property type="match status" value="1"/>
</dbReference>
<protein>
    <submittedName>
        <fullName evidence="5">Amino acid ABC transporter substrate-binding protein</fullName>
    </submittedName>
</protein>
<dbReference type="Pfam" id="PF00497">
    <property type="entry name" value="SBP_bac_3"/>
    <property type="match status" value="1"/>
</dbReference>
<feature type="signal peptide" evidence="3">
    <location>
        <begin position="1"/>
        <end position="31"/>
    </location>
</feature>
<dbReference type="RefSeq" id="WP_136165963.1">
    <property type="nucleotide sequence ID" value="NZ_KZ819076.1"/>
</dbReference>
<dbReference type="AlphaFoldDB" id="A0A2U1U4X7"/>
<evidence type="ECO:0000313" key="6">
    <source>
        <dbReference type="Proteomes" id="UP000296159"/>
    </source>
</evidence>
<evidence type="ECO:0000313" key="5">
    <source>
        <dbReference type="EMBL" id="PWC16710.1"/>
    </source>
</evidence>
<accession>A0A2U1U4X7</accession>
<organism evidence="5 6">
    <name type="scientific">Brenneria corticis</name>
    <dbReference type="NCBI Taxonomy" id="2173106"/>
    <lineage>
        <taxon>Bacteria</taxon>
        <taxon>Pseudomonadati</taxon>
        <taxon>Pseudomonadota</taxon>
        <taxon>Gammaproteobacteria</taxon>
        <taxon>Enterobacterales</taxon>
        <taxon>Pectobacteriaceae</taxon>
        <taxon>Brenneria</taxon>
    </lineage>
</organism>
<dbReference type="SMART" id="SM00062">
    <property type="entry name" value="PBPb"/>
    <property type="match status" value="1"/>
</dbReference>
<dbReference type="InterPro" id="IPR006311">
    <property type="entry name" value="TAT_signal"/>
</dbReference>